<keyword evidence="4" id="KW-0611">Plant defense</keyword>
<evidence type="ECO:0000256" key="5">
    <source>
        <dbReference type="SAM" id="SignalP"/>
    </source>
</evidence>
<evidence type="ECO:0000313" key="7">
    <source>
        <dbReference type="Proteomes" id="UP000623129"/>
    </source>
</evidence>
<comment type="similarity">
    <text evidence="1">Belongs to the DEFL family.</text>
</comment>
<dbReference type="PANTHER" id="PTHR33830">
    <property type="entry name" value="DEFENSIN-LIKE PROTEIN 184-RELATED"/>
    <property type="match status" value="1"/>
</dbReference>
<reference evidence="6" key="1">
    <citation type="submission" date="2020-01" db="EMBL/GenBank/DDBJ databases">
        <title>Genome sequence of Kobresia littledalei, the first chromosome-level genome in the family Cyperaceae.</title>
        <authorList>
            <person name="Qu G."/>
        </authorList>
    </citation>
    <scope>NUCLEOTIDE SEQUENCE</scope>
    <source>
        <strain evidence="6">C.B.Clarke</strain>
        <tissue evidence="6">Leaf</tissue>
    </source>
</reference>
<organism evidence="6 7">
    <name type="scientific">Carex littledalei</name>
    <dbReference type="NCBI Taxonomy" id="544730"/>
    <lineage>
        <taxon>Eukaryota</taxon>
        <taxon>Viridiplantae</taxon>
        <taxon>Streptophyta</taxon>
        <taxon>Embryophyta</taxon>
        <taxon>Tracheophyta</taxon>
        <taxon>Spermatophyta</taxon>
        <taxon>Magnoliopsida</taxon>
        <taxon>Liliopsida</taxon>
        <taxon>Poales</taxon>
        <taxon>Cyperaceae</taxon>
        <taxon>Cyperoideae</taxon>
        <taxon>Cariceae</taxon>
        <taxon>Carex</taxon>
        <taxon>Carex subgen. Euthyceras</taxon>
    </lineage>
</organism>
<feature type="signal peptide" evidence="5">
    <location>
        <begin position="1"/>
        <end position="20"/>
    </location>
</feature>
<gene>
    <name evidence="6" type="ORF">FCM35_KLT12981</name>
</gene>
<evidence type="ECO:0000256" key="4">
    <source>
        <dbReference type="ARBA" id="ARBA00022821"/>
    </source>
</evidence>
<dbReference type="Proteomes" id="UP000623129">
    <property type="component" value="Unassembled WGS sequence"/>
</dbReference>
<name>A0A833V430_9POAL</name>
<feature type="chain" id="PRO_5032959348" evidence="5">
    <location>
        <begin position="21"/>
        <end position="80"/>
    </location>
</feature>
<dbReference type="InterPro" id="IPR010851">
    <property type="entry name" value="DEFL"/>
</dbReference>
<proteinExistence type="inferred from homology"/>
<evidence type="ECO:0000256" key="3">
    <source>
        <dbReference type="ARBA" id="ARBA00022577"/>
    </source>
</evidence>
<dbReference type="GO" id="GO:0050832">
    <property type="term" value="P:defense response to fungus"/>
    <property type="evidence" value="ECO:0007669"/>
    <property type="project" value="UniProtKB-KW"/>
</dbReference>
<evidence type="ECO:0000313" key="6">
    <source>
        <dbReference type="EMBL" id="KAF3322992.1"/>
    </source>
</evidence>
<evidence type="ECO:0000256" key="2">
    <source>
        <dbReference type="ARBA" id="ARBA00022529"/>
    </source>
</evidence>
<sequence>MAKLSIALVLVLLVAASVETMILKVDAAKRCQVVFSSSGCDLSSCRKQCYQSHGSQNGYGNCVEGKPQVYACVCYYDCGR</sequence>
<protein>
    <submittedName>
        <fullName evidence="6">Defensin-like protein 165</fullName>
    </submittedName>
</protein>
<dbReference type="OrthoDB" id="1869961at2759"/>
<comment type="caution">
    <text evidence="6">The sequence shown here is derived from an EMBL/GenBank/DDBJ whole genome shotgun (WGS) entry which is preliminary data.</text>
</comment>
<keyword evidence="7" id="KW-1185">Reference proteome</keyword>
<dbReference type="EMBL" id="SWLB01000024">
    <property type="protein sequence ID" value="KAF3322992.1"/>
    <property type="molecule type" value="Genomic_DNA"/>
</dbReference>
<evidence type="ECO:0000256" key="1">
    <source>
        <dbReference type="ARBA" id="ARBA00006722"/>
    </source>
</evidence>
<dbReference type="GO" id="GO:0031640">
    <property type="term" value="P:killing of cells of another organism"/>
    <property type="evidence" value="ECO:0007669"/>
    <property type="project" value="UniProtKB-KW"/>
</dbReference>
<accession>A0A833V430</accession>
<keyword evidence="5" id="KW-0732">Signal</keyword>
<keyword evidence="2" id="KW-0929">Antimicrobial</keyword>
<dbReference type="AlphaFoldDB" id="A0A833V430"/>
<dbReference type="Pfam" id="PF07333">
    <property type="entry name" value="SLR1-BP"/>
    <property type="match status" value="1"/>
</dbReference>
<keyword evidence="3" id="KW-0295">Fungicide</keyword>
<dbReference type="PANTHER" id="PTHR33830:SF3">
    <property type="entry name" value="DEFENSIN-LIKE PROTEIN 127-RELATED"/>
    <property type="match status" value="1"/>
</dbReference>